<evidence type="ECO:0000313" key="9">
    <source>
        <dbReference type="Proteomes" id="UP000189800"/>
    </source>
</evidence>
<feature type="transmembrane region" description="Helical" evidence="7">
    <location>
        <begin position="337"/>
        <end position="358"/>
    </location>
</feature>
<feature type="transmembrane region" description="Helical" evidence="7">
    <location>
        <begin position="222"/>
        <end position="242"/>
    </location>
</feature>
<sequence>MASQLSLFRRRAFSSMFFTQFFGAFNDNVFKQALILVLTYSAAAKLGMEVSLLNNLAALLFILPYFLFSALAGQIADKYEKSKLTRQIKFLEIVIMAVAAIGFIYEIYWLLFISLFAMGAQSTFFGPIKYAYLPEAMHKDELVGANGLFQTSTSLAILTGMMTAGVLTQLFFSDYWLTVTTLLVAIFGYIAARQIPETAVHVPDLQIDWNIFRTSYDIIKHLYSLPLLFFVIMGNSWFWFYGATFLTQTPEVSKVILHGDESVVIFLLTIFSVGIAIGSLLCKSLTKNQVSLRLLPFGIAGLSIFAIALYFSLNALVIEPKLLPYTVSELLATDGTYIVFAELFLLGLSGGIYIVPLYTCMQAYSPVDHRSRIVGANNIFNALYMVISAIFAIIVLALLKRSLPELFFITGVVNVVFGAFLFFKLKQYQDSLPINTDDTPMMT</sequence>
<feature type="transmembrane region" description="Helical" evidence="7">
    <location>
        <begin position="21"/>
        <end position="44"/>
    </location>
</feature>
<dbReference type="EMBL" id="MUYU01000015">
    <property type="protein sequence ID" value="OOS23524.1"/>
    <property type="molecule type" value="Genomic_DNA"/>
</dbReference>
<feature type="transmembrane region" description="Helical" evidence="7">
    <location>
        <begin position="175"/>
        <end position="192"/>
    </location>
</feature>
<dbReference type="Pfam" id="PF07690">
    <property type="entry name" value="MFS_1"/>
    <property type="match status" value="1"/>
</dbReference>
<organism evidence="8 9">
    <name type="scientific">Moraxella pluranimalium</name>
    <dbReference type="NCBI Taxonomy" id="470453"/>
    <lineage>
        <taxon>Bacteria</taxon>
        <taxon>Pseudomonadati</taxon>
        <taxon>Pseudomonadota</taxon>
        <taxon>Gammaproteobacteria</taxon>
        <taxon>Moraxellales</taxon>
        <taxon>Moraxellaceae</taxon>
        <taxon>Moraxella</taxon>
    </lineage>
</organism>
<gene>
    <name evidence="8" type="ORF">B0680_06050</name>
</gene>
<keyword evidence="9" id="KW-1185">Reference proteome</keyword>
<dbReference type="InterPro" id="IPR036259">
    <property type="entry name" value="MFS_trans_sf"/>
</dbReference>
<dbReference type="GO" id="GO:0022857">
    <property type="term" value="F:transmembrane transporter activity"/>
    <property type="evidence" value="ECO:0007669"/>
    <property type="project" value="InterPro"/>
</dbReference>
<dbReference type="InterPro" id="IPR011701">
    <property type="entry name" value="MFS"/>
</dbReference>
<dbReference type="Gene3D" id="1.20.1250.20">
    <property type="entry name" value="MFS general substrate transporter like domains"/>
    <property type="match status" value="1"/>
</dbReference>
<dbReference type="OrthoDB" id="9803968at2"/>
<dbReference type="GO" id="GO:0005886">
    <property type="term" value="C:plasma membrane"/>
    <property type="evidence" value="ECO:0007669"/>
    <property type="project" value="UniProtKB-SubCell"/>
</dbReference>
<comment type="caution">
    <text evidence="8">The sequence shown here is derived from an EMBL/GenBank/DDBJ whole genome shotgun (WGS) entry which is preliminary data.</text>
</comment>
<feature type="transmembrane region" description="Helical" evidence="7">
    <location>
        <begin position="405"/>
        <end position="423"/>
    </location>
</feature>
<comment type="subcellular location">
    <subcellularLocation>
        <location evidence="1">Cell membrane</location>
        <topology evidence="1">Multi-pass membrane protein</topology>
    </subcellularLocation>
</comment>
<evidence type="ECO:0000256" key="1">
    <source>
        <dbReference type="ARBA" id="ARBA00004651"/>
    </source>
</evidence>
<evidence type="ECO:0000256" key="4">
    <source>
        <dbReference type="ARBA" id="ARBA00022692"/>
    </source>
</evidence>
<keyword evidence="5 7" id="KW-1133">Transmembrane helix</keyword>
<evidence type="ECO:0000313" key="8">
    <source>
        <dbReference type="EMBL" id="OOS23524.1"/>
    </source>
</evidence>
<proteinExistence type="predicted"/>
<reference evidence="8 9" key="1">
    <citation type="submission" date="2017-02" db="EMBL/GenBank/DDBJ databases">
        <title>Draft genome sequence of Moraxella pluranimalium CCUG 54913T type strain.</title>
        <authorList>
            <person name="Salva-Serra F."/>
            <person name="Engstrom-Jakobsson H."/>
            <person name="Thorell K."/>
            <person name="Jaen-Luchoro D."/>
            <person name="Gonzales-Siles L."/>
            <person name="Karlsson R."/>
            <person name="Yazdan S."/>
            <person name="Boulund F."/>
            <person name="Johnning A."/>
            <person name="Engstrand L."/>
            <person name="Kristiansson E."/>
            <person name="Moore E."/>
        </authorList>
    </citation>
    <scope>NUCLEOTIDE SEQUENCE [LARGE SCALE GENOMIC DNA]</scope>
    <source>
        <strain evidence="8 9">CCUG 54913</strain>
    </source>
</reference>
<evidence type="ECO:0000256" key="6">
    <source>
        <dbReference type="ARBA" id="ARBA00023136"/>
    </source>
</evidence>
<keyword evidence="3" id="KW-1003">Cell membrane</keyword>
<evidence type="ECO:0000256" key="2">
    <source>
        <dbReference type="ARBA" id="ARBA00022448"/>
    </source>
</evidence>
<accession>A0A1T0CMH5</accession>
<dbReference type="SUPFAM" id="SSF103473">
    <property type="entry name" value="MFS general substrate transporter"/>
    <property type="match status" value="1"/>
</dbReference>
<dbReference type="AlphaFoldDB" id="A0A1T0CMH5"/>
<dbReference type="PANTHER" id="PTHR43266:SF2">
    <property type="entry name" value="MAJOR FACILITATOR SUPERFAMILY (MFS) PROFILE DOMAIN-CONTAINING PROTEIN"/>
    <property type="match status" value="1"/>
</dbReference>
<feature type="transmembrane region" description="Helical" evidence="7">
    <location>
        <begin position="294"/>
        <end position="317"/>
    </location>
</feature>
<keyword evidence="2" id="KW-0813">Transport</keyword>
<dbReference type="PANTHER" id="PTHR43266">
    <property type="entry name" value="MACROLIDE-EFFLUX PROTEIN"/>
    <property type="match status" value="1"/>
</dbReference>
<keyword evidence="4 7" id="KW-0812">Transmembrane</keyword>
<keyword evidence="6 7" id="KW-0472">Membrane</keyword>
<dbReference type="Proteomes" id="UP000189800">
    <property type="component" value="Unassembled WGS sequence"/>
</dbReference>
<feature type="transmembrane region" description="Helical" evidence="7">
    <location>
        <begin position="56"/>
        <end position="76"/>
    </location>
</feature>
<dbReference type="CDD" id="cd06173">
    <property type="entry name" value="MFS_MefA_like"/>
    <property type="match status" value="1"/>
</dbReference>
<dbReference type="RefSeq" id="WP_078254205.1">
    <property type="nucleotide sequence ID" value="NZ_MUYU01000015.1"/>
</dbReference>
<dbReference type="STRING" id="470453.B0680_06050"/>
<name>A0A1T0CMH5_9GAMM</name>
<feature type="transmembrane region" description="Helical" evidence="7">
    <location>
        <begin position="88"/>
        <end position="105"/>
    </location>
</feature>
<evidence type="ECO:0000256" key="7">
    <source>
        <dbReference type="SAM" id="Phobius"/>
    </source>
</evidence>
<evidence type="ECO:0000256" key="3">
    <source>
        <dbReference type="ARBA" id="ARBA00022475"/>
    </source>
</evidence>
<evidence type="ECO:0000256" key="5">
    <source>
        <dbReference type="ARBA" id="ARBA00022989"/>
    </source>
</evidence>
<protein>
    <submittedName>
        <fullName evidence="8">MFS transporter</fullName>
    </submittedName>
</protein>
<feature type="transmembrane region" description="Helical" evidence="7">
    <location>
        <begin position="379"/>
        <end position="399"/>
    </location>
</feature>
<feature type="transmembrane region" description="Helical" evidence="7">
    <location>
        <begin position="262"/>
        <end position="282"/>
    </location>
</feature>